<protein>
    <submittedName>
        <fullName evidence="1">Uncharacterized protein</fullName>
    </submittedName>
</protein>
<reference evidence="2" key="1">
    <citation type="journal article" date="2013" name="Nature">
        <title>Draft genome of the wheat A-genome progenitor Triticum urartu.</title>
        <authorList>
            <person name="Ling H.Q."/>
            <person name="Zhao S."/>
            <person name="Liu D."/>
            <person name="Wang J."/>
            <person name="Sun H."/>
            <person name="Zhang C."/>
            <person name="Fan H."/>
            <person name="Li D."/>
            <person name="Dong L."/>
            <person name="Tao Y."/>
            <person name="Gao C."/>
            <person name="Wu H."/>
            <person name="Li Y."/>
            <person name="Cui Y."/>
            <person name="Guo X."/>
            <person name="Zheng S."/>
            <person name="Wang B."/>
            <person name="Yu K."/>
            <person name="Liang Q."/>
            <person name="Yang W."/>
            <person name="Lou X."/>
            <person name="Chen J."/>
            <person name="Feng M."/>
            <person name="Jian J."/>
            <person name="Zhang X."/>
            <person name="Luo G."/>
            <person name="Jiang Y."/>
            <person name="Liu J."/>
            <person name="Wang Z."/>
            <person name="Sha Y."/>
            <person name="Zhang B."/>
            <person name="Wu H."/>
            <person name="Tang D."/>
            <person name="Shen Q."/>
            <person name="Xue P."/>
            <person name="Zou S."/>
            <person name="Wang X."/>
            <person name="Liu X."/>
            <person name="Wang F."/>
            <person name="Yang Y."/>
            <person name="An X."/>
            <person name="Dong Z."/>
            <person name="Zhang K."/>
            <person name="Zhang X."/>
            <person name="Luo M.C."/>
            <person name="Dvorak J."/>
            <person name="Tong Y."/>
            <person name="Wang J."/>
            <person name="Yang H."/>
            <person name="Li Z."/>
            <person name="Wang D."/>
            <person name="Zhang A."/>
            <person name="Wang J."/>
        </authorList>
    </citation>
    <scope>NUCLEOTIDE SEQUENCE</scope>
    <source>
        <strain evidence="2">cv. G1812</strain>
    </source>
</reference>
<evidence type="ECO:0000313" key="1">
    <source>
        <dbReference type="EnsemblPlants" id="TuG1812G0500003159.01.T01.cds413543"/>
    </source>
</evidence>
<dbReference type="EnsemblPlants" id="TuG1812G0500003159.01.T01">
    <property type="protein sequence ID" value="TuG1812G0500003159.01.T01.cds413543"/>
    <property type="gene ID" value="TuG1812G0500003159.01"/>
</dbReference>
<sequence>QLYADLTKLAKLSESHVLPTHILELLKKQSHRGICDDYIEIEMHAVQDEAHVEMQKQLDKFLQERANPS</sequence>
<organism evidence="1 2">
    <name type="scientific">Triticum urartu</name>
    <name type="common">Red wild einkorn</name>
    <name type="synonym">Crithodium urartu</name>
    <dbReference type="NCBI Taxonomy" id="4572"/>
    <lineage>
        <taxon>Eukaryota</taxon>
        <taxon>Viridiplantae</taxon>
        <taxon>Streptophyta</taxon>
        <taxon>Embryophyta</taxon>
        <taxon>Tracheophyta</taxon>
        <taxon>Spermatophyta</taxon>
        <taxon>Magnoliopsida</taxon>
        <taxon>Liliopsida</taxon>
        <taxon>Poales</taxon>
        <taxon>Poaceae</taxon>
        <taxon>BOP clade</taxon>
        <taxon>Pooideae</taxon>
        <taxon>Triticodae</taxon>
        <taxon>Triticeae</taxon>
        <taxon>Triticinae</taxon>
        <taxon>Triticum</taxon>
    </lineage>
</organism>
<evidence type="ECO:0000313" key="2">
    <source>
        <dbReference type="Proteomes" id="UP000015106"/>
    </source>
</evidence>
<keyword evidence="2" id="KW-1185">Reference proteome</keyword>
<dbReference type="AlphaFoldDB" id="A0A8R7ULJ9"/>
<reference evidence="1" key="3">
    <citation type="submission" date="2022-06" db="UniProtKB">
        <authorList>
            <consortium name="EnsemblPlants"/>
        </authorList>
    </citation>
    <scope>IDENTIFICATION</scope>
</reference>
<dbReference type="Proteomes" id="UP000015106">
    <property type="component" value="Chromosome 5"/>
</dbReference>
<name>A0A8R7ULJ9_TRIUA</name>
<reference evidence="1" key="2">
    <citation type="submission" date="2018-03" db="EMBL/GenBank/DDBJ databases">
        <title>The Triticum urartu genome reveals the dynamic nature of wheat genome evolution.</title>
        <authorList>
            <person name="Ling H."/>
            <person name="Ma B."/>
            <person name="Shi X."/>
            <person name="Liu H."/>
            <person name="Dong L."/>
            <person name="Sun H."/>
            <person name="Cao Y."/>
            <person name="Gao Q."/>
            <person name="Zheng S."/>
            <person name="Li Y."/>
            <person name="Yu Y."/>
            <person name="Du H."/>
            <person name="Qi M."/>
            <person name="Li Y."/>
            <person name="Yu H."/>
            <person name="Cui Y."/>
            <person name="Wang N."/>
            <person name="Chen C."/>
            <person name="Wu H."/>
            <person name="Zhao Y."/>
            <person name="Zhang J."/>
            <person name="Li Y."/>
            <person name="Zhou W."/>
            <person name="Zhang B."/>
            <person name="Hu W."/>
            <person name="Eijk M."/>
            <person name="Tang J."/>
            <person name="Witsenboer H."/>
            <person name="Zhao S."/>
            <person name="Li Z."/>
            <person name="Zhang A."/>
            <person name="Wang D."/>
            <person name="Liang C."/>
        </authorList>
    </citation>
    <scope>NUCLEOTIDE SEQUENCE [LARGE SCALE GENOMIC DNA]</scope>
    <source>
        <strain evidence="1">cv. G1812</strain>
    </source>
</reference>
<proteinExistence type="predicted"/>
<accession>A0A8R7ULJ9</accession>
<dbReference type="Gramene" id="TuG1812G0500003159.01.T01">
    <property type="protein sequence ID" value="TuG1812G0500003159.01.T01.cds413543"/>
    <property type="gene ID" value="TuG1812G0500003159.01"/>
</dbReference>